<dbReference type="Proteomes" id="UP000054988">
    <property type="component" value="Unassembled WGS sequence"/>
</dbReference>
<organism evidence="1 2">
    <name type="scientific">Moniliophthora roreri</name>
    <name type="common">Frosty pod rot fungus</name>
    <name type="synonym">Monilia roreri</name>
    <dbReference type="NCBI Taxonomy" id="221103"/>
    <lineage>
        <taxon>Eukaryota</taxon>
        <taxon>Fungi</taxon>
        <taxon>Dikarya</taxon>
        <taxon>Basidiomycota</taxon>
        <taxon>Agaricomycotina</taxon>
        <taxon>Agaricomycetes</taxon>
        <taxon>Agaricomycetidae</taxon>
        <taxon>Agaricales</taxon>
        <taxon>Marasmiineae</taxon>
        <taxon>Marasmiaceae</taxon>
        <taxon>Moniliophthora</taxon>
    </lineage>
</organism>
<dbReference type="SUPFAM" id="SSF51197">
    <property type="entry name" value="Clavaminate synthase-like"/>
    <property type="match status" value="1"/>
</dbReference>
<evidence type="ECO:0008006" key="3">
    <source>
        <dbReference type="Google" id="ProtNLM"/>
    </source>
</evidence>
<accession>A0A0W0FT72</accession>
<evidence type="ECO:0000313" key="1">
    <source>
        <dbReference type="EMBL" id="KTB39547.1"/>
    </source>
</evidence>
<comment type="caution">
    <text evidence="1">The sequence shown here is derived from an EMBL/GenBank/DDBJ whole genome shotgun (WGS) entry which is preliminary data.</text>
</comment>
<name>A0A0W0FT72_MONRR</name>
<gene>
    <name evidence="1" type="ORF">WG66_7872</name>
</gene>
<evidence type="ECO:0000313" key="2">
    <source>
        <dbReference type="Proteomes" id="UP000054988"/>
    </source>
</evidence>
<sequence length="115" mass="12940">MHYVPPSVSLPTIQRLITTIIRVLHGCKIVHILMPEDVDWSEAAELEFIRGLGLDRTNTVGWKVVSLVLQDGNFIIMPPMTVHYVTIVRFTMCFGSHFYCMSLPLNGLGLNNSVI</sequence>
<dbReference type="EMBL" id="LATX01001670">
    <property type="protein sequence ID" value="KTB39547.1"/>
    <property type="molecule type" value="Genomic_DNA"/>
</dbReference>
<dbReference type="AlphaFoldDB" id="A0A0W0FT72"/>
<reference evidence="1 2" key="1">
    <citation type="submission" date="2015-12" db="EMBL/GenBank/DDBJ databases">
        <title>Draft genome sequence of Moniliophthora roreri, the causal agent of frosty pod rot of cacao.</title>
        <authorList>
            <person name="Aime M.C."/>
            <person name="Diaz-Valderrama J.R."/>
            <person name="Kijpornyongpan T."/>
            <person name="Phillips-Mora W."/>
        </authorList>
    </citation>
    <scope>NUCLEOTIDE SEQUENCE [LARGE SCALE GENOMIC DNA]</scope>
    <source>
        <strain evidence="1 2">MCA 2952</strain>
    </source>
</reference>
<proteinExistence type="predicted"/>
<protein>
    <recommendedName>
        <fullName evidence="3">JmjC domain-containing protein</fullName>
    </recommendedName>
</protein>